<dbReference type="GO" id="GO:0051285">
    <property type="term" value="C:cell cortex of cell tip"/>
    <property type="evidence" value="ECO:0007669"/>
    <property type="project" value="TreeGrafter"/>
</dbReference>
<gene>
    <name evidence="2" type="ORF">M501DRAFT_908287</name>
</gene>
<protein>
    <recommendedName>
        <fullName evidence="4">Integral membrane protein</fullName>
    </recommendedName>
</protein>
<comment type="caution">
    <text evidence="2">The sequence shown here is derived from an EMBL/GenBank/DDBJ whole genome shotgun (WGS) entry which is preliminary data.</text>
</comment>
<reference evidence="2" key="1">
    <citation type="journal article" date="2020" name="Stud. Mycol.">
        <title>101 Dothideomycetes genomes: a test case for predicting lifestyles and emergence of pathogens.</title>
        <authorList>
            <person name="Haridas S."/>
            <person name="Albert R."/>
            <person name="Binder M."/>
            <person name="Bloem J."/>
            <person name="Labutti K."/>
            <person name="Salamov A."/>
            <person name="Andreopoulos B."/>
            <person name="Baker S."/>
            <person name="Barry K."/>
            <person name="Bills G."/>
            <person name="Bluhm B."/>
            <person name="Cannon C."/>
            <person name="Castanera R."/>
            <person name="Culley D."/>
            <person name="Daum C."/>
            <person name="Ezra D."/>
            <person name="Gonzalez J."/>
            <person name="Henrissat B."/>
            <person name="Kuo A."/>
            <person name="Liang C."/>
            <person name="Lipzen A."/>
            <person name="Lutzoni F."/>
            <person name="Magnuson J."/>
            <person name="Mondo S."/>
            <person name="Nolan M."/>
            <person name="Ohm R."/>
            <person name="Pangilinan J."/>
            <person name="Park H.-J."/>
            <person name="Ramirez L."/>
            <person name="Alfaro M."/>
            <person name="Sun H."/>
            <person name="Tritt A."/>
            <person name="Yoshinaga Y."/>
            <person name="Zwiers L.-H."/>
            <person name="Turgeon B."/>
            <person name="Goodwin S."/>
            <person name="Spatafora J."/>
            <person name="Crous P."/>
            <person name="Grigoriev I."/>
        </authorList>
    </citation>
    <scope>NUCLEOTIDE SEQUENCE</scope>
    <source>
        <strain evidence="2">CBS 101060</strain>
    </source>
</reference>
<evidence type="ECO:0000313" key="3">
    <source>
        <dbReference type="Proteomes" id="UP000799429"/>
    </source>
</evidence>
<proteinExistence type="predicted"/>
<feature type="non-terminal residue" evidence="2">
    <location>
        <position position="273"/>
    </location>
</feature>
<dbReference type="InterPro" id="IPR052413">
    <property type="entry name" value="SUR7_domain"/>
</dbReference>
<feature type="transmembrane region" description="Helical" evidence="1">
    <location>
        <begin position="230"/>
        <end position="257"/>
    </location>
</feature>
<dbReference type="GO" id="GO:0031505">
    <property type="term" value="P:fungal-type cell wall organization"/>
    <property type="evidence" value="ECO:0007669"/>
    <property type="project" value="TreeGrafter"/>
</dbReference>
<dbReference type="EMBL" id="MU006092">
    <property type="protein sequence ID" value="KAF2840854.1"/>
    <property type="molecule type" value="Genomic_DNA"/>
</dbReference>
<dbReference type="Pfam" id="PF06687">
    <property type="entry name" value="SUR7"/>
    <property type="match status" value="1"/>
</dbReference>
<dbReference type="AlphaFoldDB" id="A0A9P4VUQ5"/>
<feature type="transmembrane region" description="Helical" evidence="1">
    <location>
        <begin position="24"/>
        <end position="44"/>
    </location>
</feature>
<feature type="transmembrane region" description="Helical" evidence="1">
    <location>
        <begin position="183"/>
        <end position="210"/>
    </location>
</feature>
<dbReference type="InterPro" id="IPR009571">
    <property type="entry name" value="SUR7/Rim9-like_fungi"/>
</dbReference>
<feature type="non-terminal residue" evidence="2">
    <location>
        <position position="1"/>
    </location>
</feature>
<accession>A0A9P4VUQ5</accession>
<dbReference type="Proteomes" id="UP000799429">
    <property type="component" value="Unassembled WGS sequence"/>
</dbReference>
<dbReference type="OrthoDB" id="2327445at2759"/>
<dbReference type="GO" id="GO:0005886">
    <property type="term" value="C:plasma membrane"/>
    <property type="evidence" value="ECO:0007669"/>
    <property type="project" value="InterPro"/>
</dbReference>
<evidence type="ECO:0008006" key="4">
    <source>
        <dbReference type="Google" id="ProtNLM"/>
    </source>
</evidence>
<keyword evidence="1" id="KW-1133">Transmembrane helix</keyword>
<evidence type="ECO:0000256" key="1">
    <source>
        <dbReference type="SAM" id="Phobius"/>
    </source>
</evidence>
<dbReference type="PANTHER" id="PTHR28019:SF2">
    <property type="entry name" value="CELL MEMBRANE PROTEIN YLR413W-RELATED"/>
    <property type="match status" value="1"/>
</dbReference>
<keyword evidence="1" id="KW-0812">Transmembrane</keyword>
<keyword evidence="3" id="KW-1185">Reference proteome</keyword>
<dbReference type="PANTHER" id="PTHR28019">
    <property type="entry name" value="CELL MEMBRANE PROTEIN YLR413W-RELATED"/>
    <property type="match status" value="1"/>
</dbReference>
<organism evidence="2 3">
    <name type="scientific">Patellaria atrata CBS 101060</name>
    <dbReference type="NCBI Taxonomy" id="1346257"/>
    <lineage>
        <taxon>Eukaryota</taxon>
        <taxon>Fungi</taxon>
        <taxon>Dikarya</taxon>
        <taxon>Ascomycota</taxon>
        <taxon>Pezizomycotina</taxon>
        <taxon>Dothideomycetes</taxon>
        <taxon>Dothideomycetes incertae sedis</taxon>
        <taxon>Patellariales</taxon>
        <taxon>Patellariaceae</taxon>
        <taxon>Patellaria</taxon>
    </lineage>
</organism>
<name>A0A9P4VUQ5_9PEZI</name>
<evidence type="ECO:0000313" key="2">
    <source>
        <dbReference type="EMBL" id="KAF2840854.1"/>
    </source>
</evidence>
<feature type="transmembrane region" description="Helical" evidence="1">
    <location>
        <begin position="153"/>
        <end position="171"/>
    </location>
</feature>
<sequence length="273" mass="30220">SADDAVNNLSKAQLRRATRIRKNFALLSSFLLFIAVLFLILVEIGGTYNRPILRDIYFLRLDLSHIVPRSIPNAILINSIAQTLGLHDFYSVALWGFCEGYNGQGVTFCSRPQSLYWFNPVEILVNELLAGATIALPVDLLDVLNILKTASEWMFALFLTGACLSTVMIFITPISVYSRWTTLPVAILTFVAALTTTVATVLATVMFVIVRNVVTKVEELSIGANLGTKMFVFMWIASGFTICAWLIQTGLCCCCASRRDVRKGKKKGTVKAY</sequence>
<keyword evidence="1" id="KW-0472">Membrane</keyword>